<evidence type="ECO:0000256" key="1">
    <source>
        <dbReference type="ARBA" id="ARBA00001946"/>
    </source>
</evidence>
<dbReference type="Gene3D" id="3.90.79.10">
    <property type="entry name" value="Nucleoside Triphosphate Pyrophosphohydrolase"/>
    <property type="match status" value="1"/>
</dbReference>
<dbReference type="InterPro" id="IPR020084">
    <property type="entry name" value="NUDIX_hydrolase_CS"/>
</dbReference>
<gene>
    <name evidence="5" type="ORF">DL346_09250</name>
</gene>
<organism evidence="5 6">
    <name type="scientific">Paenibacillus montanisoli</name>
    <dbReference type="NCBI Taxonomy" id="2081970"/>
    <lineage>
        <taxon>Bacteria</taxon>
        <taxon>Bacillati</taxon>
        <taxon>Bacillota</taxon>
        <taxon>Bacilli</taxon>
        <taxon>Bacillales</taxon>
        <taxon>Paenibacillaceae</taxon>
        <taxon>Paenibacillus</taxon>
    </lineage>
</organism>
<dbReference type="InterPro" id="IPR015797">
    <property type="entry name" value="NUDIX_hydrolase-like_dom_sf"/>
</dbReference>
<dbReference type="OrthoDB" id="9787880at2"/>
<dbReference type="PANTHER" id="PTHR43046">
    <property type="entry name" value="GDP-MANNOSE MANNOSYL HYDROLASE"/>
    <property type="match status" value="1"/>
</dbReference>
<dbReference type="SUPFAM" id="SSF55811">
    <property type="entry name" value="Nudix"/>
    <property type="match status" value="1"/>
</dbReference>
<evidence type="ECO:0000256" key="2">
    <source>
        <dbReference type="ARBA" id="ARBA00022801"/>
    </source>
</evidence>
<protein>
    <submittedName>
        <fullName evidence="5">DNA mismatch repair protein MutT</fullName>
    </submittedName>
</protein>
<name>A0A328TYP1_9BACL</name>
<accession>A0A328TYP1</accession>
<dbReference type="AlphaFoldDB" id="A0A328TYP1"/>
<comment type="caution">
    <text evidence="5">The sequence shown here is derived from an EMBL/GenBank/DDBJ whole genome shotgun (WGS) entry which is preliminary data.</text>
</comment>
<comment type="cofactor">
    <cofactor evidence="1">
        <name>Mg(2+)</name>
        <dbReference type="ChEBI" id="CHEBI:18420"/>
    </cofactor>
</comment>
<keyword evidence="2 3" id="KW-0378">Hydrolase</keyword>
<keyword evidence="6" id="KW-1185">Reference proteome</keyword>
<dbReference type="GO" id="GO:0016787">
    <property type="term" value="F:hydrolase activity"/>
    <property type="evidence" value="ECO:0007669"/>
    <property type="project" value="UniProtKB-KW"/>
</dbReference>
<dbReference type="PROSITE" id="PS51462">
    <property type="entry name" value="NUDIX"/>
    <property type="match status" value="1"/>
</dbReference>
<dbReference type="CDD" id="cd02883">
    <property type="entry name" value="NUDIX_Hydrolase"/>
    <property type="match status" value="1"/>
</dbReference>
<evidence type="ECO:0000259" key="4">
    <source>
        <dbReference type="PROSITE" id="PS51462"/>
    </source>
</evidence>
<dbReference type="Pfam" id="PF00293">
    <property type="entry name" value="NUDIX"/>
    <property type="match status" value="1"/>
</dbReference>
<evidence type="ECO:0000256" key="3">
    <source>
        <dbReference type="RuleBase" id="RU003476"/>
    </source>
</evidence>
<reference evidence="5 6" key="1">
    <citation type="submission" date="2018-06" db="EMBL/GenBank/DDBJ databases">
        <title>Paenibacillus montanisoli sp. nov., isolated from mountain area soil.</title>
        <authorList>
            <person name="Wu M."/>
        </authorList>
    </citation>
    <scope>NUCLEOTIDE SEQUENCE [LARGE SCALE GENOMIC DNA]</scope>
    <source>
        <strain evidence="5 6">RA17</strain>
    </source>
</reference>
<evidence type="ECO:0000313" key="5">
    <source>
        <dbReference type="EMBL" id="RAP75638.1"/>
    </source>
</evidence>
<dbReference type="InterPro" id="IPR020476">
    <property type="entry name" value="Nudix_hydrolase"/>
</dbReference>
<comment type="similarity">
    <text evidence="3">Belongs to the Nudix hydrolase family.</text>
</comment>
<dbReference type="EMBL" id="QLUW01000002">
    <property type="protein sequence ID" value="RAP75638.1"/>
    <property type="molecule type" value="Genomic_DNA"/>
</dbReference>
<dbReference type="PANTHER" id="PTHR43046:SF2">
    <property type="entry name" value="8-OXO-DGTP DIPHOSPHATASE-RELATED"/>
    <property type="match status" value="1"/>
</dbReference>
<dbReference type="InterPro" id="IPR000086">
    <property type="entry name" value="NUDIX_hydrolase_dom"/>
</dbReference>
<evidence type="ECO:0000313" key="6">
    <source>
        <dbReference type="Proteomes" id="UP000249260"/>
    </source>
</evidence>
<dbReference type="PRINTS" id="PR00502">
    <property type="entry name" value="NUDIXFAMILY"/>
</dbReference>
<sequence>MWKGAAAVCINEENKLLMVLQGKPEEEKRWSVPSGGMEEGESLEQCCFRESWEETGYKVAVGKQIHVKSGESYGIKYTVHYFACDVIGGEPAFQDPDGLIHDIAWKSADELRALPLSFPEDLPFLLNVLSASQSSEQM</sequence>
<dbReference type="PROSITE" id="PS00893">
    <property type="entry name" value="NUDIX_BOX"/>
    <property type="match status" value="1"/>
</dbReference>
<dbReference type="Proteomes" id="UP000249260">
    <property type="component" value="Unassembled WGS sequence"/>
</dbReference>
<feature type="domain" description="Nudix hydrolase" evidence="4">
    <location>
        <begin position="1"/>
        <end position="129"/>
    </location>
</feature>
<proteinExistence type="inferred from homology"/>